<dbReference type="EC" id="4.3.3.7" evidence="4 12"/>
<evidence type="ECO:0000256" key="2">
    <source>
        <dbReference type="ARBA" id="ARBA00005120"/>
    </source>
</evidence>
<sequence length="292" mass="31762">MTIFGEVLTAMVTPFYEDFTVNYEGVRKLARYLVENGSDGLVVLGTTGESPTLTKEEKLEILRVVKDEVGEKARIIAGTGTNATKAAIEMTIEAEKVGVDGVMLVCPYYNKPPQEGLYQHFKSIAESTGLPIMIYNVPGRTGKNIEAETIARLAEIDNIVAVKEASGNLNQVSKIRSLTSPDFAIYSGDDSLTLPILAVGGTGVVSVASHVVGNQIKEMIKLFKAGKVREASLLHCHLLPIFQGIFITTNPIPIKFLLNKLGHQVGPVRPPLVNPTEEESKYLLKLLQSIKK</sequence>
<dbReference type="InterPro" id="IPR020624">
    <property type="entry name" value="Schiff_base-form_aldolases_CS"/>
</dbReference>
<evidence type="ECO:0000256" key="13">
    <source>
        <dbReference type="PIRNR" id="PIRNR001365"/>
    </source>
</evidence>
<evidence type="ECO:0000256" key="9">
    <source>
        <dbReference type="ARBA" id="ARBA00023239"/>
    </source>
</evidence>
<dbReference type="PIRSF" id="PIRSF001365">
    <property type="entry name" value="DHDPS"/>
    <property type="match status" value="1"/>
</dbReference>
<comment type="subunit">
    <text evidence="12">Homotetramer; dimer of dimers.</text>
</comment>
<evidence type="ECO:0000313" key="17">
    <source>
        <dbReference type="Proteomes" id="UP000267250"/>
    </source>
</evidence>
<name>A0A3Q9HPB4_9FIRM</name>
<proteinExistence type="inferred from homology"/>
<dbReference type="Proteomes" id="UP000267250">
    <property type="component" value="Chromosome"/>
</dbReference>
<evidence type="ECO:0000256" key="10">
    <source>
        <dbReference type="ARBA" id="ARBA00023270"/>
    </source>
</evidence>
<dbReference type="OrthoDB" id="9782828at2"/>
<evidence type="ECO:0000313" key="16">
    <source>
        <dbReference type="EMBL" id="AZR72419.1"/>
    </source>
</evidence>
<evidence type="ECO:0000256" key="3">
    <source>
        <dbReference type="ARBA" id="ARBA00007592"/>
    </source>
</evidence>
<comment type="subcellular location">
    <subcellularLocation>
        <location evidence="12">Cytoplasm</location>
    </subcellularLocation>
</comment>
<comment type="function">
    <text evidence="1 12">Catalyzes the condensation of (S)-aspartate-beta-semialdehyde [(S)-ASA] and pyruvate to 4-hydroxy-tetrahydrodipicolinate (HTPA).</text>
</comment>
<dbReference type="PANTHER" id="PTHR12128:SF66">
    <property type="entry name" value="4-HYDROXY-2-OXOGLUTARATE ALDOLASE, MITOCHONDRIAL"/>
    <property type="match status" value="1"/>
</dbReference>
<keyword evidence="17" id="KW-1185">Reference proteome</keyword>
<evidence type="ECO:0000256" key="4">
    <source>
        <dbReference type="ARBA" id="ARBA00012086"/>
    </source>
</evidence>
<dbReference type="NCBIfam" id="TIGR00674">
    <property type="entry name" value="dapA"/>
    <property type="match status" value="1"/>
</dbReference>
<dbReference type="SMART" id="SM01130">
    <property type="entry name" value="DHDPS"/>
    <property type="match status" value="1"/>
</dbReference>
<keyword evidence="8 12" id="KW-0457">Lysine biosynthesis</keyword>
<feature type="active site" description="Schiff-base intermediate with substrate" evidence="12 14">
    <location>
        <position position="163"/>
    </location>
</feature>
<dbReference type="InterPro" id="IPR020625">
    <property type="entry name" value="Schiff_base-form_aldolases_AS"/>
</dbReference>
<dbReference type="AlphaFoldDB" id="A0A3Q9HPB4"/>
<dbReference type="CDD" id="cd00950">
    <property type="entry name" value="DHDPS"/>
    <property type="match status" value="1"/>
</dbReference>
<dbReference type="KEGG" id="aft:BBF96_02820"/>
<evidence type="ECO:0000256" key="12">
    <source>
        <dbReference type="HAMAP-Rule" id="MF_00418"/>
    </source>
</evidence>
<dbReference type="PANTHER" id="PTHR12128">
    <property type="entry name" value="DIHYDRODIPICOLINATE SYNTHASE"/>
    <property type="match status" value="1"/>
</dbReference>
<dbReference type="GO" id="GO:0008840">
    <property type="term" value="F:4-hydroxy-tetrahydrodipicolinate synthase activity"/>
    <property type="evidence" value="ECO:0007669"/>
    <property type="project" value="UniProtKB-UniRule"/>
</dbReference>
<dbReference type="PRINTS" id="PR00146">
    <property type="entry name" value="DHPICSNTHASE"/>
</dbReference>
<dbReference type="InterPro" id="IPR013785">
    <property type="entry name" value="Aldolase_TIM"/>
</dbReference>
<comment type="pathway">
    <text evidence="2 12">Amino-acid biosynthesis; L-lysine biosynthesis via DAP pathway; (S)-tetrahydrodipicolinate from L-aspartate: step 3/4.</text>
</comment>
<dbReference type="InterPro" id="IPR002220">
    <property type="entry name" value="DapA-like"/>
</dbReference>
<comment type="similarity">
    <text evidence="3 12 13">Belongs to the DapA family.</text>
</comment>
<dbReference type="RefSeq" id="WP_127015754.1">
    <property type="nucleotide sequence ID" value="NZ_CP016379.1"/>
</dbReference>
<dbReference type="PROSITE" id="PS00665">
    <property type="entry name" value="DHDPS_1"/>
    <property type="match status" value="1"/>
</dbReference>
<dbReference type="InterPro" id="IPR005263">
    <property type="entry name" value="DapA"/>
</dbReference>
<dbReference type="PROSITE" id="PS00666">
    <property type="entry name" value="DHDPS_2"/>
    <property type="match status" value="1"/>
</dbReference>
<dbReference type="SUPFAM" id="SSF51569">
    <property type="entry name" value="Aldolase"/>
    <property type="match status" value="1"/>
</dbReference>
<evidence type="ECO:0000256" key="8">
    <source>
        <dbReference type="ARBA" id="ARBA00023154"/>
    </source>
</evidence>
<dbReference type="GO" id="GO:0019877">
    <property type="term" value="P:diaminopimelate biosynthetic process"/>
    <property type="evidence" value="ECO:0007669"/>
    <property type="project" value="UniProtKB-UniRule"/>
</dbReference>
<reference evidence="16 17" key="1">
    <citation type="submission" date="2016-07" db="EMBL/GenBank/DDBJ databases">
        <title>Genome and transcriptome analysis of iron-reducing fermentative bacteria Anoxybacter fermentans.</title>
        <authorList>
            <person name="Zeng X."/>
            <person name="Shao Z."/>
        </authorList>
    </citation>
    <scope>NUCLEOTIDE SEQUENCE [LARGE SCALE GENOMIC DNA]</scope>
    <source>
        <strain evidence="16 17">DY22613</strain>
    </source>
</reference>
<evidence type="ECO:0000256" key="1">
    <source>
        <dbReference type="ARBA" id="ARBA00003294"/>
    </source>
</evidence>
<dbReference type="UniPathway" id="UPA00034">
    <property type="reaction ID" value="UER00017"/>
</dbReference>
<keyword evidence="10 12" id="KW-0704">Schiff base</keyword>
<feature type="site" description="Part of a proton relay during catalysis" evidence="12">
    <location>
        <position position="46"/>
    </location>
</feature>
<feature type="site" description="Part of a proton relay during catalysis" evidence="12">
    <location>
        <position position="109"/>
    </location>
</feature>
<accession>A0A3Q9HPB4</accession>
<comment type="caution">
    <text evidence="12">Was originally thought to be a dihydrodipicolinate synthase (DHDPS), catalyzing the condensation of (S)-aspartate-beta-semialdehyde [(S)-ASA] and pyruvate to dihydrodipicolinate (DHDP). However, it was shown in E.coli that the product of the enzymatic reaction is not dihydrodipicolinate but in fact (4S)-4-hydroxy-2,3,4,5-tetrahydro-(2S)-dipicolinic acid (HTPA), and that the consecutive dehydration reaction leading to DHDP is not spontaneous but catalyzed by DapB.</text>
</comment>
<dbReference type="Pfam" id="PF00701">
    <property type="entry name" value="DHDPS"/>
    <property type="match status" value="1"/>
</dbReference>
<evidence type="ECO:0000256" key="14">
    <source>
        <dbReference type="PIRSR" id="PIRSR001365-1"/>
    </source>
</evidence>
<dbReference type="HAMAP" id="MF_00418">
    <property type="entry name" value="DapA"/>
    <property type="match status" value="1"/>
</dbReference>
<evidence type="ECO:0000256" key="15">
    <source>
        <dbReference type="PIRSR" id="PIRSR001365-2"/>
    </source>
</evidence>
<feature type="active site" description="Proton donor/acceptor" evidence="12 14">
    <location>
        <position position="135"/>
    </location>
</feature>
<protein>
    <recommendedName>
        <fullName evidence="4 12">4-hydroxy-tetrahydrodipicolinate synthase</fullName>
        <shortName evidence="12">HTPA synthase</shortName>
        <ecNumber evidence="4 12">4.3.3.7</ecNumber>
    </recommendedName>
</protein>
<dbReference type="GO" id="GO:0005829">
    <property type="term" value="C:cytosol"/>
    <property type="evidence" value="ECO:0007669"/>
    <property type="project" value="TreeGrafter"/>
</dbReference>
<keyword evidence="9 12" id="KW-0456">Lyase</keyword>
<evidence type="ECO:0000256" key="7">
    <source>
        <dbReference type="ARBA" id="ARBA00022915"/>
    </source>
</evidence>
<evidence type="ECO:0000256" key="6">
    <source>
        <dbReference type="ARBA" id="ARBA00022605"/>
    </source>
</evidence>
<dbReference type="GO" id="GO:0009089">
    <property type="term" value="P:lysine biosynthetic process via diaminopimelate"/>
    <property type="evidence" value="ECO:0007669"/>
    <property type="project" value="UniProtKB-UniRule"/>
</dbReference>
<feature type="binding site" evidence="12 15">
    <location>
        <position position="47"/>
    </location>
    <ligand>
        <name>pyruvate</name>
        <dbReference type="ChEBI" id="CHEBI:15361"/>
    </ligand>
</feature>
<organism evidence="16 17">
    <name type="scientific">Anoxybacter fermentans</name>
    <dbReference type="NCBI Taxonomy" id="1323375"/>
    <lineage>
        <taxon>Bacteria</taxon>
        <taxon>Bacillati</taxon>
        <taxon>Bacillota</taxon>
        <taxon>Clostridia</taxon>
        <taxon>Halanaerobiales</taxon>
        <taxon>Anoxybacter</taxon>
    </lineage>
</organism>
<keyword evidence="5 12" id="KW-0963">Cytoplasm</keyword>
<keyword evidence="7 12" id="KW-0220">Diaminopimelate biosynthesis</keyword>
<gene>
    <name evidence="12" type="primary">dapA</name>
    <name evidence="16" type="ORF">BBF96_02820</name>
</gene>
<dbReference type="Gene3D" id="3.20.20.70">
    <property type="entry name" value="Aldolase class I"/>
    <property type="match status" value="1"/>
</dbReference>
<dbReference type="EMBL" id="CP016379">
    <property type="protein sequence ID" value="AZR72419.1"/>
    <property type="molecule type" value="Genomic_DNA"/>
</dbReference>
<feature type="binding site" evidence="12 15">
    <location>
        <position position="205"/>
    </location>
    <ligand>
        <name>pyruvate</name>
        <dbReference type="ChEBI" id="CHEBI:15361"/>
    </ligand>
</feature>
<keyword evidence="6 12" id="KW-0028">Amino-acid biosynthesis</keyword>
<comment type="catalytic activity">
    <reaction evidence="11 12">
        <text>L-aspartate 4-semialdehyde + pyruvate = (2S,4S)-4-hydroxy-2,3,4,5-tetrahydrodipicolinate + H2O + H(+)</text>
        <dbReference type="Rhea" id="RHEA:34171"/>
        <dbReference type="ChEBI" id="CHEBI:15361"/>
        <dbReference type="ChEBI" id="CHEBI:15377"/>
        <dbReference type="ChEBI" id="CHEBI:15378"/>
        <dbReference type="ChEBI" id="CHEBI:67139"/>
        <dbReference type="ChEBI" id="CHEBI:537519"/>
        <dbReference type="EC" id="4.3.3.7"/>
    </reaction>
</comment>
<evidence type="ECO:0000256" key="5">
    <source>
        <dbReference type="ARBA" id="ARBA00022490"/>
    </source>
</evidence>
<evidence type="ECO:0000256" key="11">
    <source>
        <dbReference type="ARBA" id="ARBA00047836"/>
    </source>
</evidence>